<evidence type="ECO:0000313" key="3">
    <source>
        <dbReference type="EMBL" id="KAF2677385.1"/>
    </source>
</evidence>
<keyword evidence="2" id="KW-0732">Signal</keyword>
<evidence type="ECO:0000256" key="2">
    <source>
        <dbReference type="SAM" id="SignalP"/>
    </source>
</evidence>
<accession>A0A6G1IGX7</accession>
<evidence type="ECO:0000313" key="4">
    <source>
        <dbReference type="Proteomes" id="UP000799291"/>
    </source>
</evidence>
<evidence type="ECO:0000256" key="1">
    <source>
        <dbReference type="SAM" id="Phobius"/>
    </source>
</evidence>
<protein>
    <recommendedName>
        <fullName evidence="5">Extracellular membrane protein CFEM domain-containing protein</fullName>
    </recommendedName>
</protein>
<keyword evidence="1" id="KW-0472">Membrane</keyword>
<sequence length="192" mass="20139">MQVNSAPLPSLQLSSKPLLLLFFVLLNLLLLFPTPTTARPNPDPKAITSHPTFPTLPPCAHTCLPSTTTCTTAPSQTLPTYSCTADTQNAAQAHLTTCITAACANQVSDVDAVLQSVLRVYQDFCDGDGMGSSEIEGLEINEGTELKREGQEAKTPPEGKMISVGAGIGFGFAVSIMAGGFLLFMKESCCGG</sequence>
<feature type="transmembrane region" description="Helical" evidence="1">
    <location>
        <begin position="161"/>
        <end position="184"/>
    </location>
</feature>
<evidence type="ECO:0008006" key="5">
    <source>
        <dbReference type="Google" id="ProtNLM"/>
    </source>
</evidence>
<dbReference type="Proteomes" id="UP000799291">
    <property type="component" value="Unassembled WGS sequence"/>
</dbReference>
<keyword evidence="1" id="KW-0812">Transmembrane</keyword>
<dbReference type="EMBL" id="MU005623">
    <property type="protein sequence ID" value="KAF2677385.1"/>
    <property type="molecule type" value="Genomic_DNA"/>
</dbReference>
<gene>
    <name evidence="3" type="ORF">K458DRAFT_396086</name>
</gene>
<dbReference type="AlphaFoldDB" id="A0A6G1IGX7"/>
<feature type="chain" id="PRO_5026265197" description="Extracellular membrane protein CFEM domain-containing protein" evidence="2">
    <location>
        <begin position="39"/>
        <end position="192"/>
    </location>
</feature>
<proteinExistence type="predicted"/>
<name>A0A6G1IGX7_9PLEO</name>
<feature type="signal peptide" evidence="2">
    <location>
        <begin position="1"/>
        <end position="38"/>
    </location>
</feature>
<organism evidence="3 4">
    <name type="scientific">Lentithecium fluviatile CBS 122367</name>
    <dbReference type="NCBI Taxonomy" id="1168545"/>
    <lineage>
        <taxon>Eukaryota</taxon>
        <taxon>Fungi</taxon>
        <taxon>Dikarya</taxon>
        <taxon>Ascomycota</taxon>
        <taxon>Pezizomycotina</taxon>
        <taxon>Dothideomycetes</taxon>
        <taxon>Pleosporomycetidae</taxon>
        <taxon>Pleosporales</taxon>
        <taxon>Massarineae</taxon>
        <taxon>Lentitheciaceae</taxon>
        <taxon>Lentithecium</taxon>
    </lineage>
</organism>
<keyword evidence="4" id="KW-1185">Reference proteome</keyword>
<keyword evidence="1" id="KW-1133">Transmembrane helix</keyword>
<reference evidence="3" key="1">
    <citation type="journal article" date="2020" name="Stud. Mycol.">
        <title>101 Dothideomycetes genomes: a test case for predicting lifestyles and emergence of pathogens.</title>
        <authorList>
            <person name="Haridas S."/>
            <person name="Albert R."/>
            <person name="Binder M."/>
            <person name="Bloem J."/>
            <person name="Labutti K."/>
            <person name="Salamov A."/>
            <person name="Andreopoulos B."/>
            <person name="Baker S."/>
            <person name="Barry K."/>
            <person name="Bills G."/>
            <person name="Bluhm B."/>
            <person name="Cannon C."/>
            <person name="Castanera R."/>
            <person name="Culley D."/>
            <person name="Daum C."/>
            <person name="Ezra D."/>
            <person name="Gonzalez J."/>
            <person name="Henrissat B."/>
            <person name="Kuo A."/>
            <person name="Liang C."/>
            <person name="Lipzen A."/>
            <person name="Lutzoni F."/>
            <person name="Magnuson J."/>
            <person name="Mondo S."/>
            <person name="Nolan M."/>
            <person name="Ohm R."/>
            <person name="Pangilinan J."/>
            <person name="Park H.-J."/>
            <person name="Ramirez L."/>
            <person name="Alfaro M."/>
            <person name="Sun H."/>
            <person name="Tritt A."/>
            <person name="Yoshinaga Y."/>
            <person name="Zwiers L.-H."/>
            <person name="Turgeon B."/>
            <person name="Goodwin S."/>
            <person name="Spatafora J."/>
            <person name="Crous P."/>
            <person name="Grigoriev I."/>
        </authorList>
    </citation>
    <scope>NUCLEOTIDE SEQUENCE</scope>
    <source>
        <strain evidence="3">CBS 122367</strain>
    </source>
</reference>